<keyword evidence="3" id="KW-0762">Sugar transport</keyword>
<proteinExistence type="predicted"/>
<protein>
    <submittedName>
        <fullName evidence="7">PTS system, fructose-specific IIA component</fullName>
    </submittedName>
</protein>
<dbReference type="PROSITE" id="PS51094">
    <property type="entry name" value="PTS_EIIA_TYPE_2"/>
    <property type="match status" value="1"/>
</dbReference>
<dbReference type="RefSeq" id="WP_207940666.1">
    <property type="nucleotide sequence ID" value="NZ_CP147251.1"/>
</dbReference>
<dbReference type="Pfam" id="PF00359">
    <property type="entry name" value="PTS_EIIA_2"/>
    <property type="match status" value="1"/>
</dbReference>
<dbReference type="SUPFAM" id="SSF55804">
    <property type="entry name" value="Phoshotransferase/anion transport protein"/>
    <property type="match status" value="1"/>
</dbReference>
<evidence type="ECO:0000256" key="3">
    <source>
        <dbReference type="ARBA" id="ARBA00022597"/>
    </source>
</evidence>
<dbReference type="InterPro" id="IPR051541">
    <property type="entry name" value="PTS_SugarTrans_NitroReg"/>
</dbReference>
<keyword evidence="8" id="KW-1185">Reference proteome</keyword>
<gene>
    <name evidence="7" type="ORF">DOK78_001807</name>
</gene>
<reference evidence="7 8" key="2">
    <citation type="submission" date="2024-03" db="EMBL/GenBank/DDBJ databases">
        <title>The Genome Sequence of Enterococcus sp. DIV2402.</title>
        <authorList>
            <consortium name="The Broad Institute Genomics Platform"/>
            <consortium name="The Broad Institute Microbial Omics Core"/>
            <consortium name="The Broad Institute Genomic Center for Infectious Diseases"/>
            <person name="Earl A."/>
            <person name="Manson A."/>
            <person name="Gilmore M."/>
            <person name="Schwartman J."/>
            <person name="Shea T."/>
            <person name="Abouelleil A."/>
            <person name="Cao P."/>
            <person name="Chapman S."/>
            <person name="Cusick C."/>
            <person name="Young S."/>
            <person name="Neafsey D."/>
            <person name="Nusbaum C."/>
            <person name="Birren B."/>
        </authorList>
    </citation>
    <scope>NUCLEOTIDE SEQUENCE [LARGE SCALE GENOMIC DNA]</scope>
    <source>
        <strain evidence="7 8">DIV2402</strain>
    </source>
</reference>
<dbReference type="Gene3D" id="3.40.930.10">
    <property type="entry name" value="Mannitol-specific EII, Chain A"/>
    <property type="match status" value="1"/>
</dbReference>
<evidence type="ECO:0000256" key="2">
    <source>
        <dbReference type="ARBA" id="ARBA00022553"/>
    </source>
</evidence>
<dbReference type="PANTHER" id="PTHR47738">
    <property type="entry name" value="PTS SYSTEM FRUCTOSE-LIKE EIIA COMPONENT-RELATED"/>
    <property type="match status" value="1"/>
</dbReference>
<name>A0ABZ2SSP9_9ENTE</name>
<keyword evidence="4" id="KW-0808">Transferase</keyword>
<keyword evidence="2" id="KW-0597">Phosphoprotein</keyword>
<evidence type="ECO:0000259" key="6">
    <source>
        <dbReference type="PROSITE" id="PS51094"/>
    </source>
</evidence>
<reference evidence="7 8" key="1">
    <citation type="submission" date="2021-03" db="EMBL/GenBank/DDBJ databases">
        <authorList>
            <person name="Gilmore M.S."/>
            <person name="Schwartzman J."/>
            <person name="Van Tyne D."/>
            <person name="Martin M."/>
            <person name="Earl A.M."/>
            <person name="Manson A.L."/>
            <person name="Straub T."/>
            <person name="Salamzade R."/>
            <person name="Saavedra J."/>
            <person name="Lebreton F."/>
            <person name="Prichula J."/>
            <person name="Schaufler K."/>
            <person name="Gaca A."/>
            <person name="Sgardioli B."/>
            <person name="Wagenaar J."/>
            <person name="Strong T."/>
        </authorList>
    </citation>
    <scope>NUCLEOTIDE SEQUENCE [LARGE SCALE GENOMIC DNA]</scope>
    <source>
        <strain evidence="7 8">DIV2402</strain>
    </source>
</reference>
<evidence type="ECO:0000256" key="5">
    <source>
        <dbReference type="ARBA" id="ARBA00022683"/>
    </source>
</evidence>
<dbReference type="PROSITE" id="PS00372">
    <property type="entry name" value="PTS_EIIA_TYPE_2_HIS"/>
    <property type="match status" value="1"/>
</dbReference>
<dbReference type="InterPro" id="IPR002178">
    <property type="entry name" value="PTS_EIIA_type-2_dom"/>
</dbReference>
<sequence>MEVKEIIDLKTVKTHMQAKSKDEALTELANLLLESGYITDIPSFIKDIYAREAEGQTGIGNYIAIPHGKSAAVKKIGVAIGINDTEIPWETLDGKGVKGIILFAVGNDNDGAQNHLKLLSLFARKLGNDEVVENLLQAKTAAEVKAAFGN</sequence>
<dbReference type="PANTHER" id="PTHR47738:SF2">
    <property type="entry name" value="PTS SYSTEM FRUCTOSE-LIKE EIIA COMPONENT"/>
    <property type="match status" value="1"/>
</dbReference>
<dbReference type="Proteomes" id="UP000664701">
    <property type="component" value="Chromosome"/>
</dbReference>
<dbReference type="CDD" id="cd00211">
    <property type="entry name" value="PTS_IIA_fru"/>
    <property type="match status" value="1"/>
</dbReference>
<keyword evidence="1" id="KW-0813">Transport</keyword>
<keyword evidence="5" id="KW-0598">Phosphotransferase system</keyword>
<dbReference type="InterPro" id="IPR016152">
    <property type="entry name" value="PTrfase/Anion_transptr"/>
</dbReference>
<evidence type="ECO:0000313" key="7">
    <source>
        <dbReference type="EMBL" id="WYJ77169.1"/>
    </source>
</evidence>
<evidence type="ECO:0000313" key="8">
    <source>
        <dbReference type="Proteomes" id="UP000664701"/>
    </source>
</evidence>
<evidence type="ECO:0000256" key="1">
    <source>
        <dbReference type="ARBA" id="ARBA00022448"/>
    </source>
</evidence>
<dbReference type="NCBIfam" id="TIGR00848">
    <property type="entry name" value="fruA"/>
    <property type="match status" value="1"/>
</dbReference>
<dbReference type="EMBL" id="CP147251">
    <property type="protein sequence ID" value="WYJ77169.1"/>
    <property type="molecule type" value="Genomic_DNA"/>
</dbReference>
<organism evidence="7 8">
    <name type="scientific">Candidatus Enterococcus lowellii</name>
    <dbReference type="NCBI Taxonomy" id="2230877"/>
    <lineage>
        <taxon>Bacteria</taxon>
        <taxon>Bacillati</taxon>
        <taxon>Bacillota</taxon>
        <taxon>Bacilli</taxon>
        <taxon>Lactobacillales</taxon>
        <taxon>Enterococcaceae</taxon>
        <taxon>Enterococcus</taxon>
    </lineage>
</organism>
<accession>A0ABZ2SSP9</accession>
<evidence type="ECO:0000256" key="4">
    <source>
        <dbReference type="ARBA" id="ARBA00022679"/>
    </source>
</evidence>
<feature type="domain" description="PTS EIIA type-2" evidence="6">
    <location>
        <begin position="5"/>
        <end position="150"/>
    </location>
</feature>
<dbReference type="InterPro" id="IPR004715">
    <property type="entry name" value="PTS_IIA_fruc"/>
</dbReference>